<dbReference type="EMBL" id="KN838724">
    <property type="protein sequence ID" value="KIJ96355.1"/>
    <property type="molecule type" value="Genomic_DNA"/>
</dbReference>
<evidence type="ECO:0000313" key="3">
    <source>
        <dbReference type="Proteomes" id="UP000054477"/>
    </source>
</evidence>
<reference evidence="3" key="2">
    <citation type="submission" date="2015-01" db="EMBL/GenBank/DDBJ databases">
        <title>Evolutionary Origins and Diversification of the Mycorrhizal Mutualists.</title>
        <authorList>
            <consortium name="DOE Joint Genome Institute"/>
            <consortium name="Mycorrhizal Genomics Consortium"/>
            <person name="Kohler A."/>
            <person name="Kuo A."/>
            <person name="Nagy L.G."/>
            <person name="Floudas D."/>
            <person name="Copeland A."/>
            <person name="Barry K.W."/>
            <person name="Cichocki N."/>
            <person name="Veneault-Fourrey C."/>
            <person name="LaButti K."/>
            <person name="Lindquist E.A."/>
            <person name="Lipzen A."/>
            <person name="Lundell T."/>
            <person name="Morin E."/>
            <person name="Murat C."/>
            <person name="Riley R."/>
            <person name="Ohm R."/>
            <person name="Sun H."/>
            <person name="Tunlid A."/>
            <person name="Henrissat B."/>
            <person name="Grigoriev I.V."/>
            <person name="Hibbett D.S."/>
            <person name="Martin F."/>
        </authorList>
    </citation>
    <scope>NUCLEOTIDE SEQUENCE [LARGE SCALE GENOMIC DNA]</scope>
    <source>
        <strain evidence="3">LaAM-08-1</strain>
    </source>
</reference>
<dbReference type="AlphaFoldDB" id="A0A0C9WV90"/>
<feature type="compositionally biased region" description="Basic and acidic residues" evidence="1">
    <location>
        <begin position="32"/>
        <end position="50"/>
    </location>
</feature>
<proteinExistence type="predicted"/>
<name>A0A0C9WV90_9AGAR</name>
<evidence type="ECO:0000256" key="1">
    <source>
        <dbReference type="SAM" id="MobiDB-lite"/>
    </source>
</evidence>
<feature type="region of interest" description="Disordered" evidence="1">
    <location>
        <begin position="19"/>
        <end position="50"/>
    </location>
</feature>
<keyword evidence="3" id="KW-1185">Reference proteome</keyword>
<sequence length="50" mass="6002">MCHVVQTVTTRIVIIVSRGPHRGWQRGNYQTHTERRRDNNNDTRRQTRVT</sequence>
<organism evidence="2 3">
    <name type="scientific">Laccaria amethystina LaAM-08-1</name>
    <dbReference type="NCBI Taxonomy" id="1095629"/>
    <lineage>
        <taxon>Eukaryota</taxon>
        <taxon>Fungi</taxon>
        <taxon>Dikarya</taxon>
        <taxon>Basidiomycota</taxon>
        <taxon>Agaricomycotina</taxon>
        <taxon>Agaricomycetes</taxon>
        <taxon>Agaricomycetidae</taxon>
        <taxon>Agaricales</taxon>
        <taxon>Agaricineae</taxon>
        <taxon>Hydnangiaceae</taxon>
        <taxon>Laccaria</taxon>
    </lineage>
</organism>
<dbReference type="Proteomes" id="UP000054477">
    <property type="component" value="Unassembled WGS sequence"/>
</dbReference>
<dbReference type="HOGENOM" id="CLU_3125265_0_0_1"/>
<gene>
    <name evidence="2" type="ORF">K443DRAFT_10693</name>
</gene>
<reference evidence="2 3" key="1">
    <citation type="submission" date="2014-04" db="EMBL/GenBank/DDBJ databases">
        <authorList>
            <consortium name="DOE Joint Genome Institute"/>
            <person name="Kuo A."/>
            <person name="Kohler A."/>
            <person name="Nagy L.G."/>
            <person name="Floudas D."/>
            <person name="Copeland A."/>
            <person name="Barry K.W."/>
            <person name="Cichocki N."/>
            <person name="Veneault-Fourrey C."/>
            <person name="LaButti K."/>
            <person name="Lindquist E.A."/>
            <person name="Lipzen A."/>
            <person name="Lundell T."/>
            <person name="Morin E."/>
            <person name="Murat C."/>
            <person name="Sun H."/>
            <person name="Tunlid A."/>
            <person name="Henrissat B."/>
            <person name="Grigoriev I.V."/>
            <person name="Hibbett D.S."/>
            <person name="Martin F."/>
            <person name="Nordberg H.P."/>
            <person name="Cantor M.N."/>
            <person name="Hua S.X."/>
        </authorList>
    </citation>
    <scope>NUCLEOTIDE SEQUENCE [LARGE SCALE GENOMIC DNA]</scope>
    <source>
        <strain evidence="2 3">LaAM-08-1</strain>
    </source>
</reference>
<evidence type="ECO:0000313" key="2">
    <source>
        <dbReference type="EMBL" id="KIJ96355.1"/>
    </source>
</evidence>
<protein>
    <submittedName>
        <fullName evidence="2">Uncharacterized protein</fullName>
    </submittedName>
</protein>
<accession>A0A0C9WV90</accession>